<evidence type="ECO:0000313" key="3">
    <source>
        <dbReference type="Proteomes" id="UP001624684"/>
    </source>
</evidence>
<feature type="transmembrane region" description="Helical" evidence="1">
    <location>
        <begin position="7"/>
        <end position="25"/>
    </location>
</feature>
<name>A0ABW8U6Z1_9GAMM</name>
<protein>
    <recommendedName>
        <fullName evidence="4">Divalent metal cation transporter</fullName>
    </recommendedName>
</protein>
<comment type="caution">
    <text evidence="2">The sequence shown here is derived from an EMBL/GenBank/DDBJ whole genome shotgun (WGS) entry which is preliminary data.</text>
</comment>
<evidence type="ECO:0000313" key="2">
    <source>
        <dbReference type="EMBL" id="MFL1732883.1"/>
    </source>
</evidence>
<accession>A0ABW8U6Z1</accession>
<organism evidence="2 3">
    <name type="scientific">Moraxella oculi</name>
    <dbReference type="NCBI Taxonomy" id="2940516"/>
    <lineage>
        <taxon>Bacteria</taxon>
        <taxon>Pseudomonadati</taxon>
        <taxon>Pseudomonadota</taxon>
        <taxon>Gammaproteobacteria</taxon>
        <taxon>Moraxellales</taxon>
        <taxon>Moraxellaceae</taxon>
        <taxon>Moraxella</taxon>
    </lineage>
</organism>
<feature type="transmembrane region" description="Helical" evidence="1">
    <location>
        <begin position="57"/>
        <end position="77"/>
    </location>
</feature>
<keyword evidence="1" id="KW-0472">Membrane</keyword>
<dbReference type="EMBL" id="JBJJXE010000014">
    <property type="protein sequence ID" value="MFL1732883.1"/>
    <property type="molecule type" value="Genomic_DNA"/>
</dbReference>
<keyword evidence="3" id="KW-1185">Reference proteome</keyword>
<reference evidence="2 3" key="1">
    <citation type="submission" date="2024-11" db="EMBL/GenBank/DDBJ databases">
        <title>First Report of Moraxella oculi in Brazil in an Infectious Bovine Keratoconjunctivitis Outbreak.</title>
        <authorList>
            <person name="Carvalho C.V."/>
            <person name="Domingues R."/>
            <person name="Coutinho C."/>
            <person name="Honorio N.T.B.S."/>
            <person name="Faza D.R.L.R."/>
            <person name="Carvalho W.A."/>
            <person name="Machado A.B.F."/>
            <person name="Martins M.F."/>
            <person name="Gaspar E.B."/>
        </authorList>
    </citation>
    <scope>NUCLEOTIDE SEQUENCE [LARGE SCALE GENOMIC DNA]</scope>
    <source>
        <strain evidence="2 3">2117LE</strain>
    </source>
</reference>
<proteinExistence type="predicted"/>
<dbReference type="RefSeq" id="WP_407069406.1">
    <property type="nucleotide sequence ID" value="NZ_JBJJXE010000014.1"/>
</dbReference>
<feature type="transmembrane region" description="Helical" evidence="1">
    <location>
        <begin position="97"/>
        <end position="121"/>
    </location>
</feature>
<keyword evidence="1" id="KW-1133">Transmembrane helix</keyword>
<sequence length="166" mass="17755">MSIISGVITTGVVTLLCAVIWGYVLPFELNTLALSAIVMVSSWVLLIGGLYKMLDNLIKWIIAALTIATVAAVVIAAGKPSVMISDFIEPSPWSLGALSFVIALMGFMPAPLGFSVITSLWTAEKIRTDHTSRYQGMADFNVGYLVSTVLTLFFLALGVFLQYGSG</sequence>
<gene>
    <name evidence="2" type="ORF">ACJHVH_07765</name>
</gene>
<feature type="transmembrane region" description="Helical" evidence="1">
    <location>
        <begin position="31"/>
        <end position="50"/>
    </location>
</feature>
<evidence type="ECO:0000256" key="1">
    <source>
        <dbReference type="SAM" id="Phobius"/>
    </source>
</evidence>
<evidence type="ECO:0008006" key="4">
    <source>
        <dbReference type="Google" id="ProtNLM"/>
    </source>
</evidence>
<feature type="transmembrane region" description="Helical" evidence="1">
    <location>
        <begin position="142"/>
        <end position="163"/>
    </location>
</feature>
<dbReference type="Proteomes" id="UP001624684">
    <property type="component" value="Unassembled WGS sequence"/>
</dbReference>
<keyword evidence="1" id="KW-0812">Transmembrane</keyword>